<name>A0A0D7BCA2_9AGAR</name>
<reference evidence="2 3" key="1">
    <citation type="journal article" date="2015" name="Fungal Genet. Biol.">
        <title>Evolution of novel wood decay mechanisms in Agaricales revealed by the genome sequences of Fistulina hepatica and Cylindrobasidium torrendii.</title>
        <authorList>
            <person name="Floudas D."/>
            <person name="Held B.W."/>
            <person name="Riley R."/>
            <person name="Nagy L.G."/>
            <person name="Koehler G."/>
            <person name="Ransdell A.S."/>
            <person name="Younus H."/>
            <person name="Chow J."/>
            <person name="Chiniquy J."/>
            <person name="Lipzen A."/>
            <person name="Tritt A."/>
            <person name="Sun H."/>
            <person name="Haridas S."/>
            <person name="LaButti K."/>
            <person name="Ohm R.A."/>
            <person name="Kues U."/>
            <person name="Blanchette R.A."/>
            <person name="Grigoriev I.V."/>
            <person name="Minto R.E."/>
            <person name="Hibbett D.S."/>
        </authorList>
    </citation>
    <scope>NUCLEOTIDE SEQUENCE [LARGE SCALE GENOMIC DNA]</scope>
    <source>
        <strain evidence="2 3">FP15055 ss-10</strain>
    </source>
</reference>
<proteinExistence type="predicted"/>
<protein>
    <recommendedName>
        <fullName evidence="4">WW domain-containing protein</fullName>
    </recommendedName>
</protein>
<dbReference type="OrthoDB" id="2367685at2759"/>
<evidence type="ECO:0000256" key="1">
    <source>
        <dbReference type="SAM" id="MobiDB-lite"/>
    </source>
</evidence>
<feature type="compositionally biased region" description="Acidic residues" evidence="1">
    <location>
        <begin position="162"/>
        <end position="174"/>
    </location>
</feature>
<feature type="compositionally biased region" description="Low complexity" evidence="1">
    <location>
        <begin position="103"/>
        <end position="113"/>
    </location>
</feature>
<dbReference type="Proteomes" id="UP000054007">
    <property type="component" value="Unassembled WGS sequence"/>
</dbReference>
<accession>A0A0D7BCA2</accession>
<evidence type="ECO:0000313" key="2">
    <source>
        <dbReference type="EMBL" id="KIY67146.1"/>
    </source>
</evidence>
<dbReference type="EMBL" id="KN880533">
    <property type="protein sequence ID" value="KIY67146.1"/>
    <property type="molecule type" value="Genomic_DNA"/>
</dbReference>
<evidence type="ECO:0008006" key="4">
    <source>
        <dbReference type="Google" id="ProtNLM"/>
    </source>
</evidence>
<feature type="region of interest" description="Disordered" evidence="1">
    <location>
        <begin position="153"/>
        <end position="174"/>
    </location>
</feature>
<sequence length="174" mass="18398">MSQPPPPNNPDVRPLPQGWVTQYDFNYRTWFFVNTAVNPPQVQWVHPYGPPNYGPPAGSPPPQGYGGYQQPGYGSPPPQVPYGGYDNRGFDSPGGSYQGGYGQQPVQQQPQPVYAAEQPKEKKGLSTGAVVGIGAAGLVGGALIANALDDDGEDAYKAGFEDGAEAAEEDNDSD</sequence>
<feature type="region of interest" description="Disordered" evidence="1">
    <location>
        <begin position="53"/>
        <end position="124"/>
    </location>
</feature>
<feature type="compositionally biased region" description="Pro residues" evidence="1">
    <location>
        <begin position="53"/>
        <end position="63"/>
    </location>
</feature>
<gene>
    <name evidence="2" type="ORF">CYLTODRAFT_444198</name>
</gene>
<keyword evidence="3" id="KW-1185">Reference proteome</keyword>
<organism evidence="2 3">
    <name type="scientific">Cylindrobasidium torrendii FP15055 ss-10</name>
    <dbReference type="NCBI Taxonomy" id="1314674"/>
    <lineage>
        <taxon>Eukaryota</taxon>
        <taxon>Fungi</taxon>
        <taxon>Dikarya</taxon>
        <taxon>Basidiomycota</taxon>
        <taxon>Agaricomycotina</taxon>
        <taxon>Agaricomycetes</taxon>
        <taxon>Agaricomycetidae</taxon>
        <taxon>Agaricales</taxon>
        <taxon>Marasmiineae</taxon>
        <taxon>Physalacriaceae</taxon>
        <taxon>Cylindrobasidium</taxon>
    </lineage>
</organism>
<dbReference type="STRING" id="1314674.A0A0D7BCA2"/>
<evidence type="ECO:0000313" key="3">
    <source>
        <dbReference type="Proteomes" id="UP000054007"/>
    </source>
</evidence>
<dbReference type="AlphaFoldDB" id="A0A0D7BCA2"/>